<name>A0A7R7VTF3_ASPCH</name>
<organism evidence="2 3">
    <name type="scientific">Aspergillus chevalieri</name>
    <name type="common">Eurotium chevalieri</name>
    <dbReference type="NCBI Taxonomy" id="182096"/>
    <lineage>
        <taxon>Eukaryota</taxon>
        <taxon>Fungi</taxon>
        <taxon>Dikarya</taxon>
        <taxon>Ascomycota</taxon>
        <taxon>Pezizomycotina</taxon>
        <taxon>Eurotiomycetes</taxon>
        <taxon>Eurotiomycetidae</taxon>
        <taxon>Eurotiales</taxon>
        <taxon>Aspergillaceae</taxon>
        <taxon>Aspergillus</taxon>
        <taxon>Aspergillus subgen. Aspergillus</taxon>
    </lineage>
</organism>
<dbReference type="AlphaFoldDB" id="A0A7R7VTF3"/>
<dbReference type="KEGG" id="ache:ACHE_60378A"/>
<keyword evidence="3" id="KW-1185">Reference proteome</keyword>
<accession>A0A7R7VTF3</accession>
<sequence>MSQSSTNNTRPVRVANCSGYHGDPAEEMYRQATLGDVDFITGDYLAEVNLANNAQAWRDGTHPGYEETAWEGLQQTIEVIAQKHIRVIINGGALNPKGLAWKTRLLVNEKNLDLRVAYLSGDDLYPLVGPNMPSTKEELQHLDSSNSSAVPSELTYAFLNNPDAKPVPMVSAHAYLGARGIVDGLRRGADIIICGRVADASPVIAAAWFWHNWSETDYDQLAGSLIAGHLIECSAYVTGGNFAGFDSYSLDDLVVPGFPIAEIAADGTCVVTKHSNTQGMVNVDTVRCQFLYELQGNTYLNSDVSAYIGDIVVEDAGKDRVHVSGIRGSPPPSTTKLAVFYHGGYEAQILLNATGYATAKKWDLLEKQIRHFLTENVKNNLETLEFQRIGVPAQNPASQAASTTYLRIFITSRSETSVLSVSKVMRDIALKHFSGML</sequence>
<dbReference type="PANTHER" id="PTHR47585">
    <property type="match status" value="1"/>
</dbReference>
<dbReference type="Proteomes" id="UP000637239">
    <property type="component" value="Chromosome 6"/>
</dbReference>
<dbReference type="RefSeq" id="XP_043139014.1">
    <property type="nucleotide sequence ID" value="XM_043281546.1"/>
</dbReference>
<dbReference type="Pfam" id="PF07287">
    <property type="entry name" value="AtuA"/>
    <property type="match status" value="1"/>
</dbReference>
<reference evidence="2" key="1">
    <citation type="submission" date="2021-01" db="EMBL/GenBank/DDBJ databases">
        <authorList>
            <consortium name="Aspergillus chevalieri M1 genome sequencing consortium"/>
            <person name="Kazuki M."/>
            <person name="Futagami T."/>
        </authorList>
    </citation>
    <scope>NUCLEOTIDE SEQUENCE</scope>
    <source>
        <strain evidence="2">M1</strain>
    </source>
</reference>
<gene>
    <name evidence="2" type="ORF">ACHE_60378A</name>
</gene>
<dbReference type="InterPro" id="IPR010839">
    <property type="entry name" value="AtuA_N"/>
</dbReference>
<protein>
    <recommendedName>
        <fullName evidence="1">Acyclic terpene utilisation N-terminal domain-containing protein</fullName>
    </recommendedName>
</protein>
<feature type="domain" description="Acyclic terpene utilisation N-terminal" evidence="1">
    <location>
        <begin position="12"/>
        <end position="436"/>
    </location>
</feature>
<dbReference type="GeneID" id="66984850"/>
<reference evidence="2" key="2">
    <citation type="submission" date="2021-02" db="EMBL/GenBank/DDBJ databases">
        <title>Aspergillus chevalieri M1 genome sequence.</title>
        <authorList>
            <person name="Kadooka C."/>
            <person name="Mori K."/>
            <person name="Futagami T."/>
        </authorList>
    </citation>
    <scope>NUCLEOTIDE SEQUENCE</scope>
    <source>
        <strain evidence="2">M1</strain>
    </source>
</reference>
<evidence type="ECO:0000259" key="1">
    <source>
        <dbReference type="Pfam" id="PF07287"/>
    </source>
</evidence>
<evidence type="ECO:0000313" key="3">
    <source>
        <dbReference type="Proteomes" id="UP000637239"/>
    </source>
</evidence>
<dbReference type="PANTHER" id="PTHR47585:SF1">
    <property type="entry name" value="DUF1446 DOMAIN-CONTAINING PROTEIN"/>
    <property type="match status" value="1"/>
</dbReference>
<proteinExistence type="predicted"/>
<dbReference type="EMBL" id="AP024421">
    <property type="protein sequence ID" value="BCR90492.1"/>
    <property type="molecule type" value="Genomic_DNA"/>
</dbReference>
<evidence type="ECO:0000313" key="2">
    <source>
        <dbReference type="EMBL" id="BCR90492.1"/>
    </source>
</evidence>